<evidence type="ECO:0000313" key="3">
    <source>
        <dbReference type="Proteomes" id="UP000008460"/>
    </source>
</evidence>
<feature type="transmembrane region" description="Helical" evidence="1">
    <location>
        <begin position="140"/>
        <end position="161"/>
    </location>
</feature>
<evidence type="ECO:0000313" key="2">
    <source>
        <dbReference type="EMBL" id="AEE45197.1"/>
    </source>
</evidence>
<dbReference type="STRING" id="590998.Celf_1060"/>
<feature type="transmembrane region" description="Helical" evidence="1">
    <location>
        <begin position="80"/>
        <end position="100"/>
    </location>
</feature>
<dbReference type="HOGENOM" id="CLU_1522510_0_0_11"/>
<evidence type="ECO:0000256" key="1">
    <source>
        <dbReference type="SAM" id="Phobius"/>
    </source>
</evidence>
<dbReference type="EMBL" id="CP002666">
    <property type="protein sequence ID" value="AEE45197.1"/>
    <property type="molecule type" value="Genomic_DNA"/>
</dbReference>
<dbReference type="RefSeq" id="WP_013770223.1">
    <property type="nucleotide sequence ID" value="NC_015514.1"/>
</dbReference>
<protein>
    <recommendedName>
        <fullName evidence="4">Transmembrane protein</fullName>
    </recommendedName>
</protein>
<dbReference type="Proteomes" id="UP000008460">
    <property type="component" value="Chromosome"/>
</dbReference>
<name>F4H227_CELFA</name>
<dbReference type="AlphaFoldDB" id="F4H227"/>
<keyword evidence="1" id="KW-0472">Membrane</keyword>
<reference evidence="2 3" key="1">
    <citation type="submission" date="2011-04" db="EMBL/GenBank/DDBJ databases">
        <title>Complete sequence of Cellulomonas fimi ATCC 484.</title>
        <authorList>
            <consortium name="US DOE Joint Genome Institute"/>
            <person name="Lucas S."/>
            <person name="Han J."/>
            <person name="Lapidus A."/>
            <person name="Cheng J.-F."/>
            <person name="Goodwin L."/>
            <person name="Pitluck S."/>
            <person name="Peters L."/>
            <person name="Chertkov O."/>
            <person name="Detter J.C."/>
            <person name="Han C."/>
            <person name="Tapia R."/>
            <person name="Land M."/>
            <person name="Hauser L."/>
            <person name="Kyrpides N."/>
            <person name="Ivanova N."/>
            <person name="Ovchinnikova G."/>
            <person name="Pagani I."/>
            <person name="Mead D."/>
            <person name="Brumm P."/>
            <person name="Woyke T."/>
        </authorList>
    </citation>
    <scope>NUCLEOTIDE SEQUENCE [LARGE SCALE GENOMIC DNA]</scope>
    <source>
        <strain evidence="3">ATCC 484 / DSM 20113 / JCM 1341 / NBRC 15513 / NCIMB 8980 / NCTC 7547</strain>
    </source>
</reference>
<organism evidence="2 3">
    <name type="scientific">Cellulomonas fimi (strain ATCC 484 / DSM 20113 / JCM 1341 / CCUG 24087 / LMG 16345 / NBRC 15513 / NCIMB 8980 / NCTC 7547 / NRS-133)</name>
    <dbReference type="NCBI Taxonomy" id="590998"/>
    <lineage>
        <taxon>Bacteria</taxon>
        <taxon>Bacillati</taxon>
        <taxon>Actinomycetota</taxon>
        <taxon>Actinomycetes</taxon>
        <taxon>Micrococcales</taxon>
        <taxon>Cellulomonadaceae</taxon>
        <taxon>Cellulomonas</taxon>
    </lineage>
</organism>
<sequence length="176" mass="19219">MSTLTLRDLLVREAFLTRFSWAVQDYPRSERLVRDLRRELTAAADDVGVRRAVADLGHPRVLAEGYLATLDHRVPRWATGATWAALAVGAVAYLVVAYAVGTLDTLADLGGGTLTRTTLGATTVYTSTDGELSVGTEASWQWLVLYGAVFAVVFTLGARLWRLLPTRERDLTRAPA</sequence>
<proteinExistence type="predicted"/>
<gene>
    <name evidence="2" type="ordered locus">Celf_1060</name>
</gene>
<dbReference type="KEGG" id="cfi:Celf_1060"/>
<evidence type="ECO:0008006" key="4">
    <source>
        <dbReference type="Google" id="ProtNLM"/>
    </source>
</evidence>
<keyword evidence="1" id="KW-1133">Transmembrane helix</keyword>
<accession>F4H227</accession>
<keyword evidence="1" id="KW-0812">Transmembrane</keyword>
<keyword evidence="3" id="KW-1185">Reference proteome</keyword>